<dbReference type="EMBL" id="JAGFNK010000137">
    <property type="protein sequence ID" value="KAI9507168.1"/>
    <property type="molecule type" value="Genomic_DNA"/>
</dbReference>
<evidence type="ECO:0000313" key="1">
    <source>
        <dbReference type="EMBL" id="KAI9507168.1"/>
    </source>
</evidence>
<accession>A0ACC0U647</accession>
<evidence type="ECO:0000313" key="2">
    <source>
        <dbReference type="Proteomes" id="UP001207468"/>
    </source>
</evidence>
<keyword evidence="2" id="KW-1185">Reference proteome</keyword>
<proteinExistence type="predicted"/>
<name>A0ACC0U647_9AGAM</name>
<comment type="caution">
    <text evidence="1">The sequence shown here is derived from an EMBL/GenBank/DDBJ whole genome shotgun (WGS) entry which is preliminary data.</text>
</comment>
<protein>
    <submittedName>
        <fullName evidence="1">Adenosine deaminase/editase</fullName>
    </submittedName>
</protein>
<sequence>TPRISARMDAVVRPLLPPDAPSRGRDDYARLGVLRTKPGRADAPRVLSMSCSDKIARWSVLGVQGAIASLVLARVYIHAIVIGEADPSMRAQIRADCDRAFHQRVGPLQDLPRPHQVTPPAVYFTDLPFKHSRSVVSAAPNNTSNDALCWVADSGLEVLINGQKRGVPPKHRFVSKFRPMLSKISLFELSRMTLSVLGHPVPPESASYYQVKQAATTYQAAKRSLLGPSAPFAGWVVSGEEWESFDARGDLPSDAQVPLI</sequence>
<reference evidence="1" key="1">
    <citation type="submission" date="2021-03" db="EMBL/GenBank/DDBJ databases">
        <title>Evolutionary priming and transition to the ectomycorrhizal habit in an iconic lineage of mushroom-forming fungi: is preadaptation a requirement?</title>
        <authorList>
            <consortium name="DOE Joint Genome Institute"/>
            <person name="Looney B.P."/>
            <person name="Miyauchi S."/>
            <person name="Morin E."/>
            <person name="Drula E."/>
            <person name="Courty P.E."/>
            <person name="Chicoki N."/>
            <person name="Fauchery L."/>
            <person name="Kohler A."/>
            <person name="Kuo A."/>
            <person name="LaButti K."/>
            <person name="Pangilinan J."/>
            <person name="Lipzen A."/>
            <person name="Riley R."/>
            <person name="Andreopoulos W."/>
            <person name="He G."/>
            <person name="Johnson J."/>
            <person name="Barry K.W."/>
            <person name="Grigoriev I.V."/>
            <person name="Nagy L."/>
            <person name="Hibbett D."/>
            <person name="Henrissat B."/>
            <person name="Matheny P.B."/>
            <person name="Labbe J."/>
            <person name="Martin A.F."/>
        </authorList>
    </citation>
    <scope>NUCLEOTIDE SEQUENCE</scope>
    <source>
        <strain evidence="1">BPL698</strain>
    </source>
</reference>
<gene>
    <name evidence="1" type="ORF">F5148DRAFT_1207598</name>
</gene>
<feature type="non-terminal residue" evidence="1">
    <location>
        <position position="1"/>
    </location>
</feature>
<organism evidence="1 2">
    <name type="scientific">Russula earlei</name>
    <dbReference type="NCBI Taxonomy" id="71964"/>
    <lineage>
        <taxon>Eukaryota</taxon>
        <taxon>Fungi</taxon>
        <taxon>Dikarya</taxon>
        <taxon>Basidiomycota</taxon>
        <taxon>Agaricomycotina</taxon>
        <taxon>Agaricomycetes</taxon>
        <taxon>Russulales</taxon>
        <taxon>Russulaceae</taxon>
        <taxon>Russula</taxon>
    </lineage>
</organism>
<dbReference type="Proteomes" id="UP001207468">
    <property type="component" value="Unassembled WGS sequence"/>
</dbReference>